<keyword evidence="1" id="KW-0175">Coiled coil</keyword>
<accession>A0A1H8I2D9</accession>
<dbReference type="RefSeq" id="WP_090611747.1">
    <property type="nucleotide sequence ID" value="NZ_CP067124.1"/>
</dbReference>
<dbReference type="OrthoDB" id="9813793at2"/>
<dbReference type="NCBIfam" id="NF010247">
    <property type="entry name" value="PRK13694.1"/>
    <property type="match status" value="1"/>
</dbReference>
<protein>
    <submittedName>
        <fullName evidence="3">Uncharacterized conserved protein, UPF0335 family</fullName>
    </submittedName>
</protein>
<dbReference type="Proteomes" id="UP000199054">
    <property type="component" value="Unassembled WGS sequence"/>
</dbReference>
<organism evidence="3 4">
    <name type="scientific">Paracoccus alcaliphilus</name>
    <dbReference type="NCBI Taxonomy" id="34002"/>
    <lineage>
        <taxon>Bacteria</taxon>
        <taxon>Pseudomonadati</taxon>
        <taxon>Pseudomonadota</taxon>
        <taxon>Alphaproteobacteria</taxon>
        <taxon>Rhodobacterales</taxon>
        <taxon>Paracoccaceae</taxon>
        <taxon>Paracoccus</taxon>
    </lineage>
</organism>
<evidence type="ECO:0000259" key="2">
    <source>
        <dbReference type="Pfam" id="PF10073"/>
    </source>
</evidence>
<dbReference type="EMBL" id="FODE01000011">
    <property type="protein sequence ID" value="SEN62471.1"/>
    <property type="molecule type" value="Genomic_DNA"/>
</dbReference>
<keyword evidence="4" id="KW-1185">Reference proteome</keyword>
<evidence type="ECO:0000256" key="1">
    <source>
        <dbReference type="SAM" id="Coils"/>
    </source>
</evidence>
<reference evidence="3 4" key="1">
    <citation type="submission" date="2016-10" db="EMBL/GenBank/DDBJ databases">
        <authorList>
            <person name="de Groot N.N."/>
        </authorList>
    </citation>
    <scope>NUCLEOTIDE SEQUENCE [LARGE SCALE GENOMIC DNA]</scope>
    <source>
        <strain evidence="3 4">DSM 8512</strain>
    </source>
</reference>
<gene>
    <name evidence="3" type="ORF">SAMN04489859_101158</name>
</gene>
<dbReference type="GO" id="GO:0003677">
    <property type="term" value="F:DNA binding"/>
    <property type="evidence" value="ECO:0007669"/>
    <property type="project" value="InterPro"/>
</dbReference>
<dbReference type="AlphaFoldDB" id="A0A1H8I2D9"/>
<evidence type="ECO:0000313" key="4">
    <source>
        <dbReference type="Proteomes" id="UP000199054"/>
    </source>
</evidence>
<dbReference type="Pfam" id="PF10073">
    <property type="entry name" value="GapR_DNA-bd"/>
    <property type="match status" value="1"/>
</dbReference>
<feature type="domain" description="GapR-like DNA-binding" evidence="2">
    <location>
        <begin position="14"/>
        <end position="84"/>
    </location>
</feature>
<proteinExistence type="predicted"/>
<sequence length="86" mass="9841">MDQPGAQDQYNVTAGELRQFVEQIEHLEAEKKDIAEQIKEIYAESKARGYDSKALRTIVSLRKKDKDELAEQEAILDVYKQALGMI</sequence>
<evidence type="ECO:0000313" key="3">
    <source>
        <dbReference type="EMBL" id="SEN62471.1"/>
    </source>
</evidence>
<name>A0A1H8I2D9_9RHOB</name>
<feature type="coiled-coil region" evidence="1">
    <location>
        <begin position="17"/>
        <end position="44"/>
    </location>
</feature>
<dbReference type="STRING" id="34002.SAMN04489859_101158"/>
<dbReference type="InterPro" id="IPR046367">
    <property type="entry name" value="GapR-like_DNA-bd"/>
</dbReference>